<feature type="domain" description="Putative amidase" evidence="1">
    <location>
        <begin position="128"/>
        <end position="281"/>
    </location>
</feature>
<sequence>MRKQLKTVLEERILKFVDGDGFEKIQRKNELLRDRQGEIVKVEGIGKVETIAEVENGSRVDYTVHLKYLIKQKGFLHIEEEIEAREAFFYGEELVSDDELPVNYSQQVTPTINLREQEEEESDRLSYQYDRLKAVQYAEKWWNSYNPAYKKFEVDCTNFISQCLHAGNAPMRGYPSRGKGWWMRNNNWSFSWSVAHALRMYLPSSNAGLKAREVSSPDELKLGDVICYDFEGDGRYNHNTIVTSKDAFGMPLVNAHTTNSRLRYWNYEDSTAYTPNIKYKFFTIEDNA</sequence>
<evidence type="ECO:0000313" key="2">
    <source>
        <dbReference type="EMBL" id="TYR73251.1"/>
    </source>
</evidence>
<gene>
    <name evidence="2" type="ORF">FZC79_19485</name>
</gene>
<dbReference type="InterPro" id="IPR024301">
    <property type="entry name" value="Amidase_6"/>
</dbReference>
<comment type="caution">
    <text evidence="2">The sequence shown here is derived from an EMBL/GenBank/DDBJ whole genome shotgun (WGS) entry which is preliminary data.</text>
</comment>
<name>A0A5D4K7C6_9BACI</name>
<accession>A0A5D4K7C6</accession>
<dbReference type="AlphaFoldDB" id="A0A5D4K7C6"/>
<dbReference type="EMBL" id="VTEH01000020">
    <property type="protein sequence ID" value="TYR73251.1"/>
    <property type="molecule type" value="Genomic_DNA"/>
</dbReference>
<dbReference type="Proteomes" id="UP000323317">
    <property type="component" value="Unassembled WGS sequence"/>
</dbReference>
<reference evidence="2 3" key="1">
    <citation type="submission" date="2019-08" db="EMBL/GenBank/DDBJ databases">
        <title>Bacillus genomes from the desert of Cuatro Cienegas, Coahuila.</title>
        <authorList>
            <person name="Olmedo-Alvarez G."/>
        </authorList>
    </citation>
    <scope>NUCLEOTIDE SEQUENCE [LARGE SCALE GENOMIC DNA]</scope>
    <source>
        <strain evidence="2 3">CH40_1T</strain>
    </source>
</reference>
<dbReference type="PANTHER" id="PTHR40032">
    <property type="entry name" value="EXPORTED PROTEIN-RELATED"/>
    <property type="match status" value="1"/>
</dbReference>
<evidence type="ECO:0000259" key="1">
    <source>
        <dbReference type="Pfam" id="PF12671"/>
    </source>
</evidence>
<dbReference type="PANTHER" id="PTHR40032:SF1">
    <property type="entry name" value="EXPORTED PROTEIN"/>
    <property type="match status" value="1"/>
</dbReference>
<dbReference type="Pfam" id="PF12671">
    <property type="entry name" value="Amidase_6"/>
    <property type="match status" value="1"/>
</dbReference>
<proteinExistence type="predicted"/>
<organism evidence="2 3">
    <name type="scientific">Rossellomorea vietnamensis</name>
    <dbReference type="NCBI Taxonomy" id="218284"/>
    <lineage>
        <taxon>Bacteria</taxon>
        <taxon>Bacillati</taxon>
        <taxon>Bacillota</taxon>
        <taxon>Bacilli</taxon>
        <taxon>Bacillales</taxon>
        <taxon>Bacillaceae</taxon>
        <taxon>Rossellomorea</taxon>
    </lineage>
</organism>
<protein>
    <submittedName>
        <fullName evidence="2">Amidase domain-containing protein</fullName>
    </submittedName>
</protein>
<dbReference type="RefSeq" id="WP_148948415.1">
    <property type="nucleotide sequence ID" value="NZ_VTEH01000020.1"/>
</dbReference>
<evidence type="ECO:0000313" key="3">
    <source>
        <dbReference type="Proteomes" id="UP000323317"/>
    </source>
</evidence>